<dbReference type="OrthoDB" id="27389at2"/>
<dbReference type="InterPro" id="IPR026906">
    <property type="entry name" value="LRR_5"/>
</dbReference>
<dbReference type="CDD" id="cd06171">
    <property type="entry name" value="Sigma70_r4"/>
    <property type="match status" value="1"/>
</dbReference>
<keyword evidence="4" id="KW-1133">Transmembrane helix</keyword>
<evidence type="ECO:0000313" key="9">
    <source>
        <dbReference type="Proteomes" id="UP000186102"/>
    </source>
</evidence>
<comment type="caution">
    <text evidence="8">The sequence shown here is derived from an EMBL/GenBank/DDBJ whole genome shotgun (WGS) entry which is preliminary data.</text>
</comment>
<dbReference type="InterPro" id="IPR000408">
    <property type="entry name" value="Reg_chr_condens"/>
</dbReference>
<keyword evidence="3" id="KW-0805">Transcription regulation</keyword>
<dbReference type="InterPro" id="IPR000838">
    <property type="entry name" value="RNA_pol_sigma70_ECF_CS"/>
</dbReference>
<evidence type="ECO:0000256" key="4">
    <source>
        <dbReference type="SAM" id="Phobius"/>
    </source>
</evidence>
<dbReference type="SUPFAM" id="SSF88659">
    <property type="entry name" value="Sigma3 and sigma4 domains of RNA polymerase sigma factors"/>
    <property type="match status" value="1"/>
</dbReference>
<dbReference type="NCBIfam" id="TIGR02937">
    <property type="entry name" value="sigma70-ECF"/>
    <property type="match status" value="1"/>
</dbReference>
<accession>A0A1Q8QWL7</accession>
<keyword evidence="9" id="KW-1185">Reference proteome</keyword>
<protein>
    <recommendedName>
        <fullName evidence="3">RNA polymerase sigma factor</fullName>
    </recommendedName>
</protein>
<dbReference type="PROSITE" id="PS00626">
    <property type="entry name" value="RCC1_2"/>
    <property type="match status" value="1"/>
</dbReference>
<keyword evidence="4" id="KW-0472">Membrane</keyword>
<feature type="domain" description="RNA polymerase sigma factor 70 region 4 type 2" evidence="6">
    <location>
        <begin position="133"/>
        <end position="183"/>
    </location>
</feature>
<keyword evidence="2" id="KW-0677">Repeat</keyword>
<dbReference type="RefSeq" id="WP_075365034.1">
    <property type="nucleotide sequence ID" value="NZ_MLBF01000015.1"/>
</dbReference>
<evidence type="ECO:0000256" key="2">
    <source>
        <dbReference type="ARBA" id="ARBA00022737"/>
    </source>
</evidence>
<dbReference type="AlphaFoldDB" id="A0A1Q8QWL7"/>
<dbReference type="PANTHER" id="PTHR45982:SF1">
    <property type="entry name" value="REGULATOR OF CHROMOSOME CONDENSATION"/>
    <property type="match status" value="1"/>
</dbReference>
<dbReference type="PANTHER" id="PTHR45982">
    <property type="entry name" value="REGULATOR OF CHROMOSOME CONDENSATION"/>
    <property type="match status" value="1"/>
</dbReference>
<evidence type="ECO:0000259" key="7">
    <source>
        <dbReference type="Pfam" id="PF25390"/>
    </source>
</evidence>
<dbReference type="Gene3D" id="3.40.50.12480">
    <property type="match status" value="1"/>
</dbReference>
<organism evidence="8 9">
    <name type="scientific">Desulfosporosinus metallidurans</name>
    <dbReference type="NCBI Taxonomy" id="1888891"/>
    <lineage>
        <taxon>Bacteria</taxon>
        <taxon>Bacillati</taxon>
        <taxon>Bacillota</taxon>
        <taxon>Clostridia</taxon>
        <taxon>Eubacteriales</taxon>
        <taxon>Desulfitobacteriaceae</taxon>
        <taxon>Desulfosporosinus</taxon>
    </lineage>
</organism>
<feature type="transmembrane region" description="Helical" evidence="4">
    <location>
        <begin position="272"/>
        <end position="292"/>
    </location>
</feature>
<keyword evidence="4" id="KW-0812">Transmembrane</keyword>
<dbReference type="Gene3D" id="3.80.10.10">
    <property type="entry name" value="Ribonuclease Inhibitor"/>
    <property type="match status" value="1"/>
</dbReference>
<dbReference type="GO" id="GO:0006352">
    <property type="term" value="P:DNA-templated transcription initiation"/>
    <property type="evidence" value="ECO:0007669"/>
    <property type="project" value="InterPro"/>
</dbReference>
<dbReference type="GO" id="GO:0016987">
    <property type="term" value="F:sigma factor activity"/>
    <property type="evidence" value="ECO:0007669"/>
    <property type="project" value="UniProtKB-KW"/>
</dbReference>
<evidence type="ECO:0000256" key="3">
    <source>
        <dbReference type="RuleBase" id="RU000716"/>
    </source>
</evidence>
<dbReference type="InterPro" id="IPR009091">
    <property type="entry name" value="RCC1/BLIP-II"/>
</dbReference>
<keyword evidence="3" id="KW-0731">Sigma factor</keyword>
<name>A0A1Q8QWL7_9FIRM</name>
<dbReference type="Gene3D" id="1.10.10.10">
    <property type="entry name" value="Winged helix-like DNA-binding domain superfamily/Winged helix DNA-binding domain"/>
    <property type="match status" value="1"/>
</dbReference>
<feature type="domain" description="RNA polymerase sigma-70 region 2" evidence="5">
    <location>
        <begin position="28"/>
        <end position="94"/>
    </location>
</feature>
<dbReference type="InterPro" id="IPR032675">
    <property type="entry name" value="LRR_dom_sf"/>
</dbReference>
<dbReference type="STRING" id="1888891.DSOL_2422"/>
<dbReference type="InterPro" id="IPR013249">
    <property type="entry name" value="RNA_pol_sigma70_r4_t2"/>
</dbReference>
<dbReference type="InterPro" id="IPR013324">
    <property type="entry name" value="RNA_pol_sigma_r3/r4-like"/>
</dbReference>
<dbReference type="PROSITE" id="PS01063">
    <property type="entry name" value="SIGMA70_ECF"/>
    <property type="match status" value="1"/>
</dbReference>
<dbReference type="InterPro" id="IPR051553">
    <property type="entry name" value="Ran_GTPase-activating"/>
</dbReference>
<dbReference type="Pfam" id="PF04542">
    <property type="entry name" value="Sigma70_r2"/>
    <property type="match status" value="1"/>
</dbReference>
<sequence>MDDESTKVRIINIVTKLKSGDQQAFEELYELTHNKVYFLALKMVRNHENALDIVQETYISVYKSIDKLINPEVFNAWLSKIVVNKCKDFLGKQKEVLLTEKEELEDKDASDAIEDTSGDFIPHEVLDKSETRNMIMALIDNLPEAQRTTLLLHYYQELNVEEIAAIIECPVATVKSRLIYARRQIKTGVEGYEKQGVKLYNVAVVPLIIFIMEAYAKENALGPEAAAKILSTVNAGVHIVVSTTQTVAQTAAQTSKFHLLHKISTLSVRTKIVAGIVAGAVAISAVTIPMVMNANRSSPASFGTLNQSAAKISINNETPEANIQTTAQNPFVKITACWDHTVGIKKDGSLWAWGNNDRGQLGDGTTANSNIPKQIITSEVIAIAAGISHTIALKKDGSLWAWGWNYYGQLGDGTRADSRIPKQIIASEVTSIAAGSEYTLALKKDGSLWVWGDNLYGQLGDGTEITSVVPKQIIASGVQSIAAGVGYTLALKKDGSLWAWGANYGDQLNNGTRTISYTPKKIIESGIKAIASGGAHVIALKTDGSLWAWGFNQYGQFGNGTSGGEKYFALPEKIIASEVTAIAAGADYTLAIKKDGSLWAWGLNTYGQLGDGTESNIYTPKQIMASGVTVVEASDFCSFAIKTDGSLWAWGWNEKGQLGDGTVADSTTPKQIIETFDSKSNSDFVIDQTRMLTKYTGKGGSVVIPDGINSIDNNVFLGLSDLTSITLPNSIKTIGVAAFMNCTNLKTTTIPNSVTDIGKGAFMGCTSLRKVTISNNVTYFGAGAFYKCTSLESITIPSSLTNIPDSMFGGCTNLKNITIPNSVTSIEQGAFAGCTSLIINCYKNSYAERYANTNGISVNIL</sequence>
<dbReference type="SUPFAM" id="SSF52058">
    <property type="entry name" value="L domain-like"/>
    <property type="match status" value="1"/>
</dbReference>
<evidence type="ECO:0000256" key="1">
    <source>
        <dbReference type="ARBA" id="ARBA00022658"/>
    </source>
</evidence>
<dbReference type="Gene3D" id="2.130.10.30">
    <property type="entry name" value="Regulator of chromosome condensation 1/beta-lactamase-inhibitor protein II"/>
    <property type="match status" value="2"/>
</dbReference>
<dbReference type="PRINTS" id="PR00633">
    <property type="entry name" value="RCCNDNSATION"/>
</dbReference>
<dbReference type="Pfam" id="PF00415">
    <property type="entry name" value="RCC1"/>
    <property type="match status" value="3"/>
</dbReference>
<dbReference type="GO" id="GO:0005737">
    <property type="term" value="C:cytoplasm"/>
    <property type="evidence" value="ECO:0007669"/>
    <property type="project" value="TreeGrafter"/>
</dbReference>
<dbReference type="GO" id="GO:0005085">
    <property type="term" value="F:guanyl-nucleotide exchange factor activity"/>
    <property type="evidence" value="ECO:0007669"/>
    <property type="project" value="TreeGrafter"/>
</dbReference>
<dbReference type="GO" id="GO:0006950">
    <property type="term" value="P:response to stress"/>
    <property type="evidence" value="ECO:0007669"/>
    <property type="project" value="UniProtKB-ARBA"/>
</dbReference>
<dbReference type="InterPro" id="IPR036388">
    <property type="entry name" value="WH-like_DNA-bd_sf"/>
</dbReference>
<dbReference type="GO" id="GO:0003677">
    <property type="term" value="F:DNA binding"/>
    <property type="evidence" value="ECO:0007669"/>
    <property type="project" value="UniProtKB-KW"/>
</dbReference>
<dbReference type="EMBL" id="MLBF01000015">
    <property type="protein sequence ID" value="OLN31734.1"/>
    <property type="molecule type" value="Genomic_DNA"/>
</dbReference>
<keyword evidence="1" id="KW-0344">Guanine-nucleotide releasing factor</keyword>
<evidence type="ECO:0000259" key="5">
    <source>
        <dbReference type="Pfam" id="PF04542"/>
    </source>
</evidence>
<dbReference type="Gene3D" id="1.10.1740.10">
    <property type="match status" value="1"/>
</dbReference>
<gene>
    <name evidence="8" type="ORF">DSOL_2422</name>
</gene>
<dbReference type="Pfam" id="PF08281">
    <property type="entry name" value="Sigma70_r4_2"/>
    <property type="match status" value="1"/>
</dbReference>
<evidence type="ECO:0000259" key="6">
    <source>
        <dbReference type="Pfam" id="PF08281"/>
    </source>
</evidence>
<dbReference type="Pfam" id="PF25390">
    <property type="entry name" value="WD40_RLD"/>
    <property type="match status" value="1"/>
</dbReference>
<dbReference type="InterPro" id="IPR007627">
    <property type="entry name" value="RNA_pol_sigma70_r2"/>
</dbReference>
<reference evidence="8 9" key="1">
    <citation type="submission" date="2016-09" db="EMBL/GenBank/DDBJ databases">
        <title>Complete genome of Desulfosporosinus sp. OL.</title>
        <authorList>
            <person name="Mardanov A."/>
            <person name="Beletsky A."/>
            <person name="Panova A."/>
            <person name="Karnachuk O."/>
            <person name="Ravin N."/>
        </authorList>
    </citation>
    <scope>NUCLEOTIDE SEQUENCE [LARGE SCALE GENOMIC DNA]</scope>
    <source>
        <strain evidence="8 9">OL</strain>
    </source>
</reference>
<feature type="domain" description="RCC1-like" evidence="7">
    <location>
        <begin position="313"/>
        <end position="521"/>
    </location>
</feature>
<dbReference type="InterPro" id="IPR058923">
    <property type="entry name" value="RCC1-like_dom"/>
</dbReference>
<comment type="similarity">
    <text evidence="3">Belongs to the sigma-70 factor family. ECF subfamily.</text>
</comment>
<dbReference type="SUPFAM" id="SSF50985">
    <property type="entry name" value="RCC1/BLIP-II"/>
    <property type="match status" value="2"/>
</dbReference>
<dbReference type="Pfam" id="PF13306">
    <property type="entry name" value="LRR_5"/>
    <property type="match status" value="1"/>
</dbReference>
<dbReference type="InterPro" id="IPR013325">
    <property type="entry name" value="RNA_pol_sigma_r2"/>
</dbReference>
<dbReference type="PROSITE" id="PS50012">
    <property type="entry name" value="RCC1_3"/>
    <property type="match status" value="7"/>
</dbReference>
<proteinExistence type="inferred from homology"/>
<dbReference type="Proteomes" id="UP000186102">
    <property type="component" value="Unassembled WGS sequence"/>
</dbReference>
<evidence type="ECO:0000313" key="8">
    <source>
        <dbReference type="EMBL" id="OLN31734.1"/>
    </source>
</evidence>
<dbReference type="InterPro" id="IPR014284">
    <property type="entry name" value="RNA_pol_sigma-70_dom"/>
</dbReference>
<dbReference type="SUPFAM" id="SSF88946">
    <property type="entry name" value="Sigma2 domain of RNA polymerase sigma factors"/>
    <property type="match status" value="1"/>
</dbReference>
<keyword evidence="3" id="KW-0238">DNA-binding</keyword>
<keyword evidence="3" id="KW-0804">Transcription</keyword>